<organism evidence="1 2">
    <name type="scientific">Dreissena polymorpha</name>
    <name type="common">Zebra mussel</name>
    <name type="synonym">Mytilus polymorpha</name>
    <dbReference type="NCBI Taxonomy" id="45954"/>
    <lineage>
        <taxon>Eukaryota</taxon>
        <taxon>Metazoa</taxon>
        <taxon>Spiralia</taxon>
        <taxon>Lophotrochozoa</taxon>
        <taxon>Mollusca</taxon>
        <taxon>Bivalvia</taxon>
        <taxon>Autobranchia</taxon>
        <taxon>Heteroconchia</taxon>
        <taxon>Euheterodonta</taxon>
        <taxon>Imparidentia</taxon>
        <taxon>Neoheterodontei</taxon>
        <taxon>Myida</taxon>
        <taxon>Dreissenoidea</taxon>
        <taxon>Dreissenidae</taxon>
        <taxon>Dreissena</taxon>
    </lineage>
</organism>
<proteinExistence type="predicted"/>
<comment type="caution">
    <text evidence="1">The sequence shown here is derived from an EMBL/GenBank/DDBJ whole genome shotgun (WGS) entry which is preliminary data.</text>
</comment>
<evidence type="ECO:0000313" key="1">
    <source>
        <dbReference type="EMBL" id="KAH3811762.1"/>
    </source>
</evidence>
<accession>A0A9D4JLI1</accession>
<reference evidence="1" key="2">
    <citation type="submission" date="2020-11" db="EMBL/GenBank/DDBJ databases">
        <authorList>
            <person name="McCartney M.A."/>
            <person name="Auch B."/>
            <person name="Kono T."/>
            <person name="Mallez S."/>
            <person name="Becker A."/>
            <person name="Gohl D.M."/>
            <person name="Silverstein K.A.T."/>
            <person name="Koren S."/>
            <person name="Bechman K.B."/>
            <person name="Herman A."/>
            <person name="Abrahante J.E."/>
            <person name="Garbe J."/>
        </authorList>
    </citation>
    <scope>NUCLEOTIDE SEQUENCE</scope>
    <source>
        <strain evidence="1">Duluth1</strain>
        <tissue evidence="1">Whole animal</tissue>
    </source>
</reference>
<dbReference type="Proteomes" id="UP000828390">
    <property type="component" value="Unassembled WGS sequence"/>
</dbReference>
<sequence length="155" mass="18082">MYQKNTYWYINVTSRVLTRKTDPPSGRHFHEDWTINVASKIFYCRHIMKTAPPPIKRTNVVTKLHEDWTIHVTYRVLTGKTDPHPGGHVFQLTKTIFQLGWDNIENKYIIRAKLCTKFHEDQTINVASRVFTSQNVDDARRTKGDPKISVSPSEL</sequence>
<name>A0A9D4JLI1_DREPO</name>
<gene>
    <name evidence="1" type="ORF">DPMN_140177</name>
</gene>
<evidence type="ECO:0000313" key="2">
    <source>
        <dbReference type="Proteomes" id="UP000828390"/>
    </source>
</evidence>
<reference evidence="1" key="1">
    <citation type="journal article" date="2019" name="bioRxiv">
        <title>The Genome of the Zebra Mussel, Dreissena polymorpha: A Resource for Invasive Species Research.</title>
        <authorList>
            <person name="McCartney M.A."/>
            <person name="Auch B."/>
            <person name="Kono T."/>
            <person name="Mallez S."/>
            <person name="Zhang Y."/>
            <person name="Obille A."/>
            <person name="Becker A."/>
            <person name="Abrahante J.E."/>
            <person name="Garbe J."/>
            <person name="Badalamenti J.P."/>
            <person name="Herman A."/>
            <person name="Mangelson H."/>
            <person name="Liachko I."/>
            <person name="Sullivan S."/>
            <person name="Sone E.D."/>
            <person name="Koren S."/>
            <person name="Silverstein K.A.T."/>
            <person name="Beckman K.B."/>
            <person name="Gohl D.M."/>
        </authorList>
    </citation>
    <scope>NUCLEOTIDE SEQUENCE</scope>
    <source>
        <strain evidence="1">Duluth1</strain>
        <tissue evidence="1">Whole animal</tissue>
    </source>
</reference>
<dbReference type="EMBL" id="JAIWYP010000006">
    <property type="protein sequence ID" value="KAH3811762.1"/>
    <property type="molecule type" value="Genomic_DNA"/>
</dbReference>
<keyword evidence="2" id="KW-1185">Reference proteome</keyword>
<protein>
    <submittedName>
        <fullName evidence="1">Uncharacterized protein</fullName>
    </submittedName>
</protein>
<dbReference type="AlphaFoldDB" id="A0A9D4JLI1"/>